<dbReference type="Proteomes" id="UP000324222">
    <property type="component" value="Unassembled WGS sequence"/>
</dbReference>
<comment type="similarity">
    <text evidence="1">Belongs to the short-chain dehydrogenases/reductases (SDR) family.</text>
</comment>
<evidence type="ECO:0000256" key="2">
    <source>
        <dbReference type="ARBA" id="ARBA00023002"/>
    </source>
</evidence>
<dbReference type="SUPFAM" id="SSF51735">
    <property type="entry name" value="NAD(P)-binding Rossmann-fold domains"/>
    <property type="match status" value="1"/>
</dbReference>
<organism evidence="3 4">
    <name type="scientific">Portunus trituberculatus</name>
    <name type="common">Swimming crab</name>
    <name type="synonym">Neptunus trituberculatus</name>
    <dbReference type="NCBI Taxonomy" id="210409"/>
    <lineage>
        <taxon>Eukaryota</taxon>
        <taxon>Metazoa</taxon>
        <taxon>Ecdysozoa</taxon>
        <taxon>Arthropoda</taxon>
        <taxon>Crustacea</taxon>
        <taxon>Multicrustacea</taxon>
        <taxon>Malacostraca</taxon>
        <taxon>Eumalacostraca</taxon>
        <taxon>Eucarida</taxon>
        <taxon>Decapoda</taxon>
        <taxon>Pleocyemata</taxon>
        <taxon>Brachyura</taxon>
        <taxon>Eubrachyura</taxon>
        <taxon>Portunoidea</taxon>
        <taxon>Portunidae</taxon>
        <taxon>Portuninae</taxon>
        <taxon>Portunus</taxon>
    </lineage>
</organism>
<accession>A0A5B7GZY0</accession>
<name>A0A5B7GZY0_PORTR</name>
<dbReference type="EMBL" id="VSRR010021993">
    <property type="protein sequence ID" value="MPC64372.1"/>
    <property type="molecule type" value="Genomic_DNA"/>
</dbReference>
<reference evidence="3 4" key="1">
    <citation type="submission" date="2019-05" db="EMBL/GenBank/DDBJ databases">
        <title>Another draft genome of Portunus trituberculatus and its Hox gene families provides insights of decapod evolution.</title>
        <authorList>
            <person name="Jeong J.-H."/>
            <person name="Song I."/>
            <person name="Kim S."/>
            <person name="Choi T."/>
            <person name="Kim D."/>
            <person name="Ryu S."/>
            <person name="Kim W."/>
        </authorList>
    </citation>
    <scope>NUCLEOTIDE SEQUENCE [LARGE SCALE GENOMIC DNA]</scope>
    <source>
        <tissue evidence="3">Muscle</tissue>
    </source>
</reference>
<keyword evidence="4" id="KW-1185">Reference proteome</keyword>
<evidence type="ECO:0000256" key="1">
    <source>
        <dbReference type="ARBA" id="ARBA00006484"/>
    </source>
</evidence>
<dbReference type="InterPro" id="IPR002347">
    <property type="entry name" value="SDR_fam"/>
</dbReference>
<sequence length="160" mass="18040">MRHLLVESPSLIKLRHRYLYRCRGRDSGQGICQWALGHVAMVTGAGQRVGKAIAASLHKRGYTVAIHYNESKDEAISFMAELNSIRKNSAYAFHADLSSNVRERAGQLLAEVVEKWGRLDFLVNSAAIYYATPIAETTEEQWDKLLDLNAKAPYFMIQVL</sequence>
<protein>
    <submittedName>
        <fullName evidence="3">Pteridine reductase 1</fullName>
    </submittedName>
</protein>
<dbReference type="Gene3D" id="3.40.50.720">
    <property type="entry name" value="NAD(P)-binding Rossmann-like Domain"/>
    <property type="match status" value="1"/>
</dbReference>
<dbReference type="PANTHER" id="PTHR43639">
    <property type="entry name" value="OXIDOREDUCTASE, SHORT-CHAIN DEHYDROGENASE/REDUCTASE FAMILY (AFU_ORTHOLOGUE AFUA_5G02870)"/>
    <property type="match status" value="1"/>
</dbReference>
<dbReference type="PANTHER" id="PTHR43639:SF1">
    <property type="entry name" value="SHORT-CHAIN DEHYDROGENASE_REDUCTASE FAMILY PROTEIN"/>
    <property type="match status" value="1"/>
</dbReference>
<dbReference type="OrthoDB" id="5956217at2759"/>
<dbReference type="AlphaFoldDB" id="A0A5B7GZY0"/>
<dbReference type="PRINTS" id="PR00081">
    <property type="entry name" value="GDHRDH"/>
</dbReference>
<evidence type="ECO:0000313" key="3">
    <source>
        <dbReference type="EMBL" id="MPC64372.1"/>
    </source>
</evidence>
<comment type="caution">
    <text evidence="3">The sequence shown here is derived from an EMBL/GenBank/DDBJ whole genome shotgun (WGS) entry which is preliminary data.</text>
</comment>
<keyword evidence="2" id="KW-0560">Oxidoreductase</keyword>
<evidence type="ECO:0000313" key="4">
    <source>
        <dbReference type="Proteomes" id="UP000324222"/>
    </source>
</evidence>
<gene>
    <name evidence="3" type="primary">PTR1_0</name>
    <name evidence="3" type="ORF">E2C01_058486</name>
</gene>
<dbReference type="Pfam" id="PF00106">
    <property type="entry name" value="adh_short"/>
    <property type="match status" value="1"/>
</dbReference>
<dbReference type="InterPro" id="IPR036291">
    <property type="entry name" value="NAD(P)-bd_dom_sf"/>
</dbReference>
<proteinExistence type="inferred from homology"/>
<dbReference type="GO" id="GO:0016491">
    <property type="term" value="F:oxidoreductase activity"/>
    <property type="evidence" value="ECO:0007669"/>
    <property type="project" value="UniProtKB-KW"/>
</dbReference>